<accession>A0A445MHQ5</accession>
<feature type="region of interest" description="Disordered" evidence="3">
    <location>
        <begin position="11"/>
        <end position="47"/>
    </location>
</feature>
<dbReference type="PANTHER" id="PTHR47227:SF8">
    <property type="entry name" value="DNA-DIRECTED RNA POLYMERASES II, IV AND V SUBUNIT 6A"/>
    <property type="match status" value="1"/>
</dbReference>
<dbReference type="PANTHER" id="PTHR47227">
    <property type="entry name" value="DNA-DIRECTED RNA POLYMERASE SUBUNIT K"/>
    <property type="match status" value="1"/>
</dbReference>
<dbReference type="SMART" id="SM01409">
    <property type="entry name" value="RNA_pol_Rpb6"/>
    <property type="match status" value="1"/>
</dbReference>
<keyword evidence="1" id="KW-0240">DNA-directed RNA polymerase</keyword>
<dbReference type="InterPro" id="IPR006110">
    <property type="entry name" value="Pol_omega/Rpo6/RPB6"/>
</dbReference>
<dbReference type="GO" id="GO:0042797">
    <property type="term" value="P:tRNA transcription by RNA polymerase III"/>
    <property type="evidence" value="ECO:0007669"/>
    <property type="project" value="TreeGrafter"/>
</dbReference>
<evidence type="ECO:0008006" key="5">
    <source>
        <dbReference type="Google" id="ProtNLM"/>
    </source>
</evidence>
<name>A0A445MHQ5_ENSVE</name>
<dbReference type="GO" id="GO:0003677">
    <property type="term" value="F:DNA binding"/>
    <property type="evidence" value="ECO:0007669"/>
    <property type="project" value="InterPro"/>
</dbReference>
<dbReference type="PROSITE" id="PS01111">
    <property type="entry name" value="RNA_POL_K_14KD"/>
    <property type="match status" value="1"/>
</dbReference>
<evidence type="ECO:0000256" key="2">
    <source>
        <dbReference type="ARBA" id="ARBA00023163"/>
    </source>
</evidence>
<dbReference type="GO" id="GO:0006366">
    <property type="term" value="P:transcription by RNA polymerase II"/>
    <property type="evidence" value="ECO:0007669"/>
    <property type="project" value="TreeGrafter"/>
</dbReference>
<dbReference type="GO" id="GO:0006360">
    <property type="term" value="P:transcription by RNA polymerase I"/>
    <property type="evidence" value="ECO:0007669"/>
    <property type="project" value="TreeGrafter"/>
</dbReference>
<dbReference type="Gene3D" id="3.90.940.10">
    <property type="match status" value="1"/>
</dbReference>
<dbReference type="PIRSF" id="PIRSF000778">
    <property type="entry name" value="RpoK/RPB6"/>
    <property type="match status" value="1"/>
</dbReference>
<dbReference type="InterPro" id="IPR006111">
    <property type="entry name" value="Rpo6/Rpb6"/>
</dbReference>
<protein>
    <recommendedName>
        <fullName evidence="5">DNA-directed RNA polymerase</fullName>
    </recommendedName>
</protein>
<dbReference type="InterPro" id="IPR020708">
    <property type="entry name" value="DNA-dir_RNA_polK_14-18kDa_CS"/>
</dbReference>
<feature type="non-terminal residue" evidence="4">
    <location>
        <position position="1"/>
    </location>
</feature>
<evidence type="ECO:0000256" key="1">
    <source>
        <dbReference type="ARBA" id="ARBA00022478"/>
    </source>
</evidence>
<dbReference type="SUPFAM" id="SSF63562">
    <property type="entry name" value="RPB6/omega subunit-like"/>
    <property type="match status" value="1"/>
</dbReference>
<gene>
    <name evidence="4" type="ORF">BHM03_00028404</name>
</gene>
<reference evidence="4" key="1">
    <citation type="journal article" date="2018" name="Data Brief">
        <title>Genome sequence data from 17 accessions of Ensete ventricosum, a staple food crop for millions in Ethiopia.</title>
        <authorList>
            <person name="Yemataw Z."/>
            <person name="Muzemil S."/>
            <person name="Ambachew D."/>
            <person name="Tripathi L."/>
            <person name="Tesfaye K."/>
            <person name="Chala A."/>
            <person name="Farbos A."/>
            <person name="O'Neill P."/>
            <person name="Moore K."/>
            <person name="Grant M."/>
            <person name="Studholme D.J."/>
        </authorList>
    </citation>
    <scope>NUCLEOTIDE SEQUENCE [LARGE SCALE GENOMIC DNA]</scope>
    <source>
        <tissue evidence="4">Leaf</tissue>
    </source>
</reference>
<proteinExistence type="predicted"/>
<dbReference type="GO" id="GO:0005736">
    <property type="term" value="C:RNA polymerase I complex"/>
    <property type="evidence" value="ECO:0007669"/>
    <property type="project" value="TreeGrafter"/>
</dbReference>
<evidence type="ECO:0000313" key="4">
    <source>
        <dbReference type="EMBL" id="RZR73814.1"/>
    </source>
</evidence>
<dbReference type="InterPro" id="IPR036161">
    <property type="entry name" value="RPB6/omega-like_sf"/>
</dbReference>
<dbReference type="EMBL" id="KV876025">
    <property type="protein sequence ID" value="RZR73814.1"/>
    <property type="molecule type" value="Genomic_DNA"/>
</dbReference>
<organism evidence="4">
    <name type="scientific">Ensete ventricosum</name>
    <name type="common">Abyssinian banana</name>
    <name type="synonym">Musa ensete</name>
    <dbReference type="NCBI Taxonomy" id="4639"/>
    <lineage>
        <taxon>Eukaryota</taxon>
        <taxon>Viridiplantae</taxon>
        <taxon>Streptophyta</taxon>
        <taxon>Embryophyta</taxon>
        <taxon>Tracheophyta</taxon>
        <taxon>Spermatophyta</taxon>
        <taxon>Magnoliopsida</taxon>
        <taxon>Liliopsida</taxon>
        <taxon>Zingiberales</taxon>
        <taxon>Musaceae</taxon>
        <taxon>Ensete</taxon>
    </lineage>
</organism>
<dbReference type="Proteomes" id="UP000290560">
    <property type="component" value="Unassembled WGS sequence"/>
</dbReference>
<feature type="compositionally biased region" description="Acidic residues" evidence="3">
    <location>
        <begin position="13"/>
        <end position="26"/>
    </location>
</feature>
<dbReference type="GO" id="GO:0005665">
    <property type="term" value="C:RNA polymerase II, core complex"/>
    <property type="evidence" value="ECO:0007669"/>
    <property type="project" value="TreeGrafter"/>
</dbReference>
<dbReference type="GO" id="GO:0003899">
    <property type="term" value="F:DNA-directed RNA polymerase activity"/>
    <property type="evidence" value="ECO:0007669"/>
    <property type="project" value="InterPro"/>
</dbReference>
<dbReference type="GO" id="GO:0005666">
    <property type="term" value="C:RNA polymerase III complex"/>
    <property type="evidence" value="ECO:0007669"/>
    <property type="project" value="TreeGrafter"/>
</dbReference>
<sequence>DNEISIAFVKEGVEEDQENNNEDTPDDVVGAEGEEKELEPVERPRKTSKYMTKYERARILGTRALQISNPTLVNSMNAPVMVELEGETDPLEIAMKELRGRKIPFTIRRYLPDGRCDL</sequence>
<keyword evidence="2" id="KW-0804">Transcription</keyword>
<dbReference type="AlphaFoldDB" id="A0A445MHQ5"/>
<dbReference type="Pfam" id="PF01192">
    <property type="entry name" value="RNA_pol_Rpb6"/>
    <property type="match status" value="1"/>
</dbReference>
<dbReference type="NCBIfam" id="NF002208">
    <property type="entry name" value="PRK01099.1-3"/>
    <property type="match status" value="1"/>
</dbReference>
<evidence type="ECO:0000256" key="3">
    <source>
        <dbReference type="SAM" id="MobiDB-lite"/>
    </source>
</evidence>